<proteinExistence type="predicted"/>
<dbReference type="AlphaFoldDB" id="A0A2A4G8B8"/>
<evidence type="ECO:0000313" key="1">
    <source>
        <dbReference type="EMBL" id="PCE64236.1"/>
    </source>
</evidence>
<comment type="caution">
    <text evidence="1">The sequence shown here is derived from an EMBL/GenBank/DDBJ whole genome shotgun (WGS) entry which is preliminary data.</text>
</comment>
<sequence>MKTPLKKFTAFSQGLLPHEAVYIGNHQKFVDTEKRNITLRLVSNATNPDKIQAFDERINKRKYSYIKQWINDKLEKLDVDRRTLWLLDLKQKIQLDAISAEEEKELIQHIVGYKSLDYNFMNLYDLAQEYRAYLLIRMRYQDHSILFDFLNTWQPHFQRAKDIQAKLYEATAEITDQYTLNNQETRYWEKWLLKVFHTETIDGKNRYQAFILLAFMYTNYQDHGKLADLFEKIDQLFNQGQMYSRRILCNYYASRVLMHSKANDTTQAEYYAWLSIKHYNNDTIMYVNNLVAILLKNGKAKAAFSLMEAYNDLYKAIHNHHQRIGFCSYKIRVLSELGKNSLAESLAKNFLRTYKAQILQHRWHHFFTSYLNSLIAQEKYADVLKTARKYHLDSLEKERRKKKNYVPNISWSISLSRYMEGLTPADRLLEEIKEPMQDLSPSPSQKSLLIQVMDKLSRNLPEAFSELKSQLLNE</sequence>
<name>A0A2A4G8B8_9FLAO</name>
<dbReference type="Proteomes" id="UP000219559">
    <property type="component" value="Unassembled WGS sequence"/>
</dbReference>
<keyword evidence="2" id="KW-1185">Reference proteome</keyword>
<dbReference type="OrthoDB" id="1400529at2"/>
<dbReference type="RefSeq" id="WP_097440360.1">
    <property type="nucleotide sequence ID" value="NZ_KZ300476.1"/>
</dbReference>
<dbReference type="EMBL" id="NBWU01000003">
    <property type="protein sequence ID" value="PCE64236.1"/>
    <property type="molecule type" value="Genomic_DNA"/>
</dbReference>
<protein>
    <submittedName>
        <fullName evidence="1">Uncharacterized protein</fullName>
    </submittedName>
</protein>
<accession>A0A2A4G8B8</accession>
<evidence type="ECO:0000313" key="2">
    <source>
        <dbReference type="Proteomes" id="UP000219559"/>
    </source>
</evidence>
<organism evidence="1 2">
    <name type="scientific">Sediminicola luteus</name>
    <dbReference type="NCBI Taxonomy" id="319238"/>
    <lineage>
        <taxon>Bacteria</taxon>
        <taxon>Pseudomonadati</taxon>
        <taxon>Bacteroidota</taxon>
        <taxon>Flavobacteriia</taxon>
        <taxon>Flavobacteriales</taxon>
        <taxon>Flavobacteriaceae</taxon>
        <taxon>Sediminicola</taxon>
    </lineage>
</organism>
<gene>
    <name evidence="1" type="ORF">B7P33_08005</name>
</gene>
<reference evidence="1 2" key="1">
    <citation type="submission" date="2017-04" db="EMBL/GenBank/DDBJ databases">
        <title>A new member of the family Flavobacteriaceae isolated from ascidians.</title>
        <authorList>
            <person name="Chen L."/>
        </authorList>
    </citation>
    <scope>NUCLEOTIDE SEQUENCE [LARGE SCALE GENOMIC DNA]</scope>
    <source>
        <strain evidence="1 2">HQA918</strain>
    </source>
</reference>